<dbReference type="GO" id="GO:0005788">
    <property type="term" value="C:endoplasmic reticulum lumen"/>
    <property type="evidence" value="ECO:0007669"/>
    <property type="project" value="UniProtKB-SubCell"/>
</dbReference>
<protein>
    <recommendedName>
        <fullName evidence="5">procollagen-proline 4-dioxygenase</fullName>
        <ecNumber evidence="5">1.14.11.2</ecNumber>
    </recommendedName>
</protein>
<organism evidence="15 16">
    <name type="scientific">Drosophila pseudoobscura pseudoobscura</name>
    <name type="common">Fruit fly</name>
    <dbReference type="NCBI Taxonomy" id="46245"/>
    <lineage>
        <taxon>Eukaryota</taxon>
        <taxon>Metazoa</taxon>
        <taxon>Ecdysozoa</taxon>
        <taxon>Arthropoda</taxon>
        <taxon>Hexapoda</taxon>
        <taxon>Insecta</taxon>
        <taxon>Pterygota</taxon>
        <taxon>Neoptera</taxon>
        <taxon>Endopterygota</taxon>
        <taxon>Diptera</taxon>
        <taxon>Brachycera</taxon>
        <taxon>Muscomorpha</taxon>
        <taxon>Ephydroidea</taxon>
        <taxon>Drosophilidae</taxon>
        <taxon>Drosophila</taxon>
        <taxon>Sophophora</taxon>
    </lineage>
</organism>
<keyword evidence="9" id="KW-0223">Dioxygenase</keyword>
<comment type="function">
    <text evidence="2">Catalyzes the post-translational formation of 4-hydroxyproline in -Xaa-Pro-Gly- sequences in collagens and other proteins.</text>
</comment>
<reference evidence="15" key="1">
    <citation type="submission" date="2024-06" db="UniProtKB">
        <authorList>
            <consortium name="RefSeq"/>
        </authorList>
    </citation>
    <scope>NUCLEOTIDE SEQUENCE [LARGE SCALE GENOMIC DNA]</scope>
    <source>
        <strain evidence="15">MV2-25</strain>
    </source>
</reference>
<evidence type="ECO:0000256" key="7">
    <source>
        <dbReference type="ARBA" id="ARBA00022824"/>
    </source>
</evidence>
<proteinExistence type="inferred from homology"/>
<dbReference type="Gene3D" id="1.25.40.10">
    <property type="entry name" value="Tetratricopeptide repeat domain"/>
    <property type="match status" value="1"/>
</dbReference>
<feature type="chain" id="PRO_5026170904" description="procollagen-proline 4-dioxygenase" evidence="13">
    <location>
        <begin position="25"/>
        <end position="536"/>
    </location>
</feature>
<evidence type="ECO:0000259" key="14">
    <source>
        <dbReference type="PROSITE" id="PS51471"/>
    </source>
</evidence>
<dbReference type="SMART" id="SM00702">
    <property type="entry name" value="P4Hc"/>
    <property type="match status" value="1"/>
</dbReference>
<reference evidence="16" key="2">
    <citation type="submission" date="2025-08" db="UniProtKB">
        <authorList>
            <consortium name="RefSeq"/>
        </authorList>
    </citation>
    <scope>IDENTIFICATION</scope>
    <source>
        <strain evidence="16">MV-25-SWS-2005</strain>
        <tissue evidence="16">Whole body</tissue>
    </source>
</reference>
<feature type="domain" description="Fe2OG dioxygenase" evidence="14">
    <location>
        <begin position="411"/>
        <end position="517"/>
    </location>
</feature>
<keyword evidence="12" id="KW-0325">Glycoprotein</keyword>
<dbReference type="FunCoup" id="A0A6I8VE20">
    <property type="interactions" value="61"/>
</dbReference>
<dbReference type="Pfam" id="PF13640">
    <property type="entry name" value="2OG-FeII_Oxy_3"/>
    <property type="match status" value="1"/>
</dbReference>
<dbReference type="EC" id="1.14.11.2" evidence="5"/>
<dbReference type="InterPro" id="IPR005123">
    <property type="entry name" value="Oxoglu/Fe-dep_dioxygenase_dom"/>
</dbReference>
<accession>A0A6I8VE20</accession>
<evidence type="ECO:0000313" key="15">
    <source>
        <dbReference type="Proteomes" id="UP000001819"/>
    </source>
</evidence>
<dbReference type="PANTHER" id="PTHR10869:SF244">
    <property type="entry name" value="PROLYL 4-HYDROXYLASE SUBUNIT ALPHA-2"/>
    <property type="match status" value="1"/>
</dbReference>
<dbReference type="InterPro" id="IPR006620">
    <property type="entry name" value="Pro_4_hyd_alph"/>
</dbReference>
<keyword evidence="11" id="KW-0408">Iron</keyword>
<dbReference type="Pfam" id="PF08336">
    <property type="entry name" value="P4Ha_N"/>
    <property type="match status" value="1"/>
</dbReference>
<comment type="subcellular location">
    <subcellularLocation>
        <location evidence="3">Endoplasmic reticulum lumen</location>
    </subcellularLocation>
</comment>
<gene>
    <name evidence="16" type="primary">PH4alphaNE3</name>
</gene>
<sequence>MLPLASMQVFLQALLMLASAAVQSQSQSKTKGETSYNPPKEFVTSMADRMELLLLDRQLISNLVQYAEELQKKVDVLRRFAKAMRIPLKGAKGREEEYLSNPLHSFPLIRHMHEDWRHLEKFMRQPVGQDQINFLKNKATKFPSVAETEDATEAIYRIIRTYDVGPGDLVHGIIEGVHYNSSISVIDCFSLGKLLFHWGEYGRAAQFLAYSLDLVRPEHYSVLHVLGLTSSEVFMLLARCFVELDQEADARTTLMGHPDLAEHSKRLLNFYTSTRHVPVSEEMKPILDEEFNQICRSSHQNKPSRLHCRYNATTTPFLRLAPLRMEELSLDPYIVVYHNVLSDAEIAKVERVAEPLLKSIGVGEMDNSKKSKVRTALGAWIPDKNMHISGWPVIQRIVRRIHDMTGLIIKHGQVVQLIKYGYGGHYDTHFDYLNDSLPITQALGDRMATVLFYLNDVKHGGSTVFPVLQLKVPSERGKVLVWYNMHGETHDLDSRTLHGSCPVIDGAKTVLSCWIHEWDQMFIQPTYHPGNRSFIT</sequence>
<keyword evidence="7" id="KW-0256">Endoplasmic reticulum</keyword>
<evidence type="ECO:0000256" key="13">
    <source>
        <dbReference type="SAM" id="SignalP"/>
    </source>
</evidence>
<evidence type="ECO:0000256" key="9">
    <source>
        <dbReference type="ARBA" id="ARBA00022964"/>
    </source>
</evidence>
<keyword evidence="6" id="KW-0479">Metal-binding</keyword>
<dbReference type="PANTHER" id="PTHR10869">
    <property type="entry name" value="PROLYL 4-HYDROXYLASE ALPHA SUBUNIT"/>
    <property type="match status" value="1"/>
</dbReference>
<dbReference type="RefSeq" id="XP_015038825.2">
    <property type="nucleotide sequence ID" value="XM_015183339.2"/>
</dbReference>
<keyword evidence="10" id="KW-0560">Oxidoreductase</keyword>
<evidence type="ECO:0000256" key="8">
    <source>
        <dbReference type="ARBA" id="ARBA00022896"/>
    </source>
</evidence>
<feature type="signal peptide" evidence="13">
    <location>
        <begin position="1"/>
        <end position="24"/>
    </location>
</feature>
<dbReference type="InterPro" id="IPR011990">
    <property type="entry name" value="TPR-like_helical_dom_sf"/>
</dbReference>
<dbReference type="Gene3D" id="2.60.120.620">
    <property type="entry name" value="q2cbj1_9rhob like domain"/>
    <property type="match status" value="1"/>
</dbReference>
<keyword evidence="15" id="KW-1185">Reference proteome</keyword>
<evidence type="ECO:0000256" key="3">
    <source>
        <dbReference type="ARBA" id="ARBA00004319"/>
    </source>
</evidence>
<evidence type="ECO:0000256" key="2">
    <source>
        <dbReference type="ARBA" id="ARBA00002035"/>
    </source>
</evidence>
<dbReference type="PROSITE" id="PS51471">
    <property type="entry name" value="FE2OG_OXY"/>
    <property type="match status" value="1"/>
</dbReference>
<evidence type="ECO:0000313" key="16">
    <source>
        <dbReference type="RefSeq" id="XP_015038825.2"/>
    </source>
</evidence>
<dbReference type="InParanoid" id="A0A6I8VE20"/>
<dbReference type="GO" id="GO:0004656">
    <property type="term" value="F:procollagen-proline 4-dioxygenase activity"/>
    <property type="evidence" value="ECO:0007669"/>
    <property type="project" value="UniProtKB-EC"/>
</dbReference>
<dbReference type="InterPro" id="IPR044862">
    <property type="entry name" value="Pro_4_hyd_alph_FE2OG_OXY"/>
</dbReference>
<dbReference type="GO" id="GO:0031418">
    <property type="term" value="F:L-ascorbic acid binding"/>
    <property type="evidence" value="ECO:0007669"/>
    <property type="project" value="UniProtKB-KW"/>
</dbReference>
<evidence type="ECO:0000256" key="6">
    <source>
        <dbReference type="ARBA" id="ARBA00022723"/>
    </source>
</evidence>
<keyword evidence="8" id="KW-0847">Vitamin C</keyword>
<evidence type="ECO:0000256" key="1">
    <source>
        <dbReference type="ARBA" id="ARBA00001961"/>
    </source>
</evidence>
<dbReference type="GO" id="GO:0005506">
    <property type="term" value="F:iron ion binding"/>
    <property type="evidence" value="ECO:0007669"/>
    <property type="project" value="InterPro"/>
</dbReference>
<dbReference type="InterPro" id="IPR045054">
    <property type="entry name" value="P4HA-like"/>
</dbReference>
<evidence type="ECO:0000256" key="4">
    <source>
        <dbReference type="ARBA" id="ARBA00006511"/>
    </source>
</evidence>
<dbReference type="AlphaFoldDB" id="A0A6I8VE20"/>
<dbReference type="InterPro" id="IPR013547">
    <property type="entry name" value="P4H_N"/>
</dbReference>
<dbReference type="Proteomes" id="UP000001819">
    <property type="component" value="Chromosome 2"/>
</dbReference>
<dbReference type="KEGG" id="dpo:6896704"/>
<comment type="similarity">
    <text evidence="4">Belongs to the P4HA family.</text>
</comment>
<dbReference type="Gene3D" id="6.10.140.1460">
    <property type="match status" value="1"/>
</dbReference>
<name>A0A6I8VE20_DROPS</name>
<evidence type="ECO:0000256" key="11">
    <source>
        <dbReference type="ARBA" id="ARBA00023004"/>
    </source>
</evidence>
<evidence type="ECO:0000256" key="5">
    <source>
        <dbReference type="ARBA" id="ARBA00012269"/>
    </source>
</evidence>
<keyword evidence="13" id="KW-0732">Signal</keyword>
<evidence type="ECO:0000256" key="10">
    <source>
        <dbReference type="ARBA" id="ARBA00023002"/>
    </source>
</evidence>
<evidence type="ECO:0000256" key="12">
    <source>
        <dbReference type="ARBA" id="ARBA00023180"/>
    </source>
</evidence>
<dbReference type="ExpressionAtlas" id="A0A6I8VE20">
    <property type="expression patterns" value="baseline"/>
</dbReference>
<comment type="cofactor">
    <cofactor evidence="1">
        <name>L-ascorbate</name>
        <dbReference type="ChEBI" id="CHEBI:38290"/>
    </cofactor>
</comment>